<gene>
    <name evidence="2" type="ORF">CN311_31300</name>
</gene>
<sequence>MRFILIFRDPIKRAWSHWRMETSRGRDNVPFEYAVREGRRRLSEVAINHPARRTFSYVERGFYGKQICNLFRIFDRENVLLLRSDDLRREPIATLASIASFLRVGPFTFGDEIAGAIGHQDHAQPDDTDVDYLRGLYREDIELFTKVSKLKVDDWLTSGTQDGALS</sequence>
<keyword evidence="3" id="KW-1185">Reference proteome</keyword>
<evidence type="ECO:0000313" key="3">
    <source>
        <dbReference type="Proteomes" id="UP000219182"/>
    </source>
</evidence>
<keyword evidence="1" id="KW-0808">Transferase</keyword>
<evidence type="ECO:0000313" key="2">
    <source>
        <dbReference type="EMBL" id="PDQ17202.1"/>
    </source>
</evidence>
<reference evidence="2 3" key="1">
    <citation type="submission" date="2017-09" db="EMBL/GenBank/DDBJ databases">
        <title>Mesorhizobum sanjuanii sp. nov. isolated from nodules of Lotus tenuis in saline-alkaline lowlands of Flooding Pampa.</title>
        <authorList>
            <person name="Sannazzaro A.I."/>
            <person name="Torres Tejerizo G.A."/>
            <person name="Fontana F."/>
            <person name="Cumpa Velazquez L.M."/>
            <person name="Hansen L."/>
            <person name="Pistorio M."/>
            <person name="Estrella M.J."/>
        </authorList>
    </citation>
    <scope>NUCLEOTIDE SEQUENCE [LARGE SCALE GENOMIC DNA]</scope>
    <source>
        <strain evidence="2 3">BSA136</strain>
    </source>
</reference>
<name>A0A2A6F5X3_9HYPH</name>
<dbReference type="InterPro" id="IPR037359">
    <property type="entry name" value="NST/OST"/>
</dbReference>
<dbReference type="AlphaFoldDB" id="A0A2A6F5X3"/>
<dbReference type="PANTHER" id="PTHR10605">
    <property type="entry name" value="HEPARAN SULFATE SULFOTRANSFERASE"/>
    <property type="match status" value="1"/>
</dbReference>
<dbReference type="GO" id="GO:0008146">
    <property type="term" value="F:sulfotransferase activity"/>
    <property type="evidence" value="ECO:0007669"/>
    <property type="project" value="InterPro"/>
</dbReference>
<dbReference type="Proteomes" id="UP000219182">
    <property type="component" value="Unassembled WGS sequence"/>
</dbReference>
<accession>A0A2A6F5X3</accession>
<evidence type="ECO:0000256" key="1">
    <source>
        <dbReference type="ARBA" id="ARBA00022679"/>
    </source>
</evidence>
<dbReference type="EMBL" id="NWQG01000294">
    <property type="protein sequence ID" value="PDQ17202.1"/>
    <property type="molecule type" value="Genomic_DNA"/>
</dbReference>
<dbReference type="Gene3D" id="3.40.50.300">
    <property type="entry name" value="P-loop containing nucleotide triphosphate hydrolases"/>
    <property type="match status" value="1"/>
</dbReference>
<protein>
    <recommendedName>
        <fullName evidence="4">Sulfotransferase domain-containing protein</fullName>
    </recommendedName>
</protein>
<dbReference type="InterPro" id="IPR027417">
    <property type="entry name" value="P-loop_NTPase"/>
</dbReference>
<dbReference type="SUPFAM" id="SSF52540">
    <property type="entry name" value="P-loop containing nucleoside triphosphate hydrolases"/>
    <property type="match status" value="1"/>
</dbReference>
<proteinExistence type="predicted"/>
<dbReference type="PANTHER" id="PTHR10605:SF56">
    <property type="entry name" value="BIFUNCTIONAL HEPARAN SULFATE N-DEACETYLASE_N-SULFOTRANSFERASE"/>
    <property type="match status" value="1"/>
</dbReference>
<comment type="caution">
    <text evidence="2">The sequence shown here is derived from an EMBL/GenBank/DDBJ whole genome shotgun (WGS) entry which is preliminary data.</text>
</comment>
<organism evidence="2 3">
    <name type="scientific">Mesorhizobium sanjuanii</name>
    <dbReference type="NCBI Taxonomy" id="2037900"/>
    <lineage>
        <taxon>Bacteria</taxon>
        <taxon>Pseudomonadati</taxon>
        <taxon>Pseudomonadota</taxon>
        <taxon>Alphaproteobacteria</taxon>
        <taxon>Hyphomicrobiales</taxon>
        <taxon>Phyllobacteriaceae</taxon>
        <taxon>Mesorhizobium</taxon>
    </lineage>
</organism>
<evidence type="ECO:0008006" key="4">
    <source>
        <dbReference type="Google" id="ProtNLM"/>
    </source>
</evidence>